<name>A0A813NIM7_9BILA</name>
<dbReference type="GO" id="GO:0043130">
    <property type="term" value="F:ubiquitin binding"/>
    <property type="evidence" value="ECO:0007669"/>
    <property type="project" value="TreeGrafter"/>
</dbReference>
<keyword evidence="7" id="KW-0862">Zinc</keyword>
<comment type="pathway">
    <text evidence="1">Protein modification; protein ubiquitination.</text>
</comment>
<evidence type="ECO:0000256" key="3">
    <source>
        <dbReference type="ARBA" id="ARBA00022723"/>
    </source>
</evidence>
<feature type="domain" description="RING-type" evidence="9">
    <location>
        <begin position="336"/>
        <end position="382"/>
    </location>
</feature>
<evidence type="ECO:0000259" key="9">
    <source>
        <dbReference type="PROSITE" id="PS50089"/>
    </source>
</evidence>
<feature type="domain" description="RING-type" evidence="10">
    <location>
        <begin position="332"/>
        <end position="553"/>
    </location>
</feature>
<dbReference type="Pfam" id="PF00097">
    <property type="entry name" value="zf-C3HC4"/>
    <property type="match status" value="1"/>
</dbReference>
<dbReference type="PROSITE" id="PS00518">
    <property type="entry name" value="ZF_RING_1"/>
    <property type="match status" value="1"/>
</dbReference>
<dbReference type="InterPro" id="IPR017907">
    <property type="entry name" value="Znf_RING_CS"/>
</dbReference>
<keyword evidence="6" id="KW-0833">Ubl conjugation pathway</keyword>
<dbReference type="PANTHER" id="PTHR22770:SF13">
    <property type="entry name" value="RING-TYPE DOMAIN-CONTAINING PROTEIN"/>
    <property type="match status" value="1"/>
</dbReference>
<dbReference type="GO" id="GO:0071797">
    <property type="term" value="C:LUBAC complex"/>
    <property type="evidence" value="ECO:0007669"/>
    <property type="project" value="TreeGrafter"/>
</dbReference>
<dbReference type="PROSITE" id="PS50089">
    <property type="entry name" value="ZF_RING_2"/>
    <property type="match status" value="1"/>
</dbReference>
<keyword evidence="2" id="KW-0808">Transferase</keyword>
<comment type="caution">
    <text evidence="11">The sequence shown here is derived from an EMBL/GenBank/DDBJ whole genome shotgun (WGS) entry which is preliminary data.</text>
</comment>
<evidence type="ECO:0000256" key="1">
    <source>
        <dbReference type="ARBA" id="ARBA00004906"/>
    </source>
</evidence>
<keyword evidence="5 8" id="KW-0863">Zinc-finger</keyword>
<evidence type="ECO:0000256" key="8">
    <source>
        <dbReference type="PROSITE-ProRule" id="PRU00175"/>
    </source>
</evidence>
<protein>
    <submittedName>
        <fullName evidence="11">Uncharacterized protein</fullName>
    </submittedName>
</protein>
<gene>
    <name evidence="11" type="ORF">OXX778_LOCUS3185</name>
</gene>
<dbReference type="OrthoDB" id="261960at2759"/>
<evidence type="ECO:0000256" key="2">
    <source>
        <dbReference type="ARBA" id="ARBA00022679"/>
    </source>
</evidence>
<proteinExistence type="predicted"/>
<dbReference type="GO" id="GO:0097039">
    <property type="term" value="P:protein linear polyubiquitination"/>
    <property type="evidence" value="ECO:0007669"/>
    <property type="project" value="TreeGrafter"/>
</dbReference>
<accession>A0A813NIM7</accession>
<evidence type="ECO:0000256" key="6">
    <source>
        <dbReference type="ARBA" id="ARBA00022786"/>
    </source>
</evidence>
<dbReference type="InterPro" id="IPR047558">
    <property type="entry name" value="BRcat_RBR_HOIL1"/>
</dbReference>
<dbReference type="FunFam" id="3.30.40.10:FF:000137">
    <property type="entry name" value="RanBP-type and C3HC4-type zinc finger-containing protein 1"/>
    <property type="match status" value="1"/>
</dbReference>
<dbReference type="GO" id="GO:0004842">
    <property type="term" value="F:ubiquitin-protein transferase activity"/>
    <property type="evidence" value="ECO:0007669"/>
    <property type="project" value="TreeGrafter"/>
</dbReference>
<dbReference type="Proteomes" id="UP000663879">
    <property type="component" value="Unassembled WGS sequence"/>
</dbReference>
<dbReference type="Gene3D" id="3.30.40.10">
    <property type="entry name" value="Zinc/RING finger domain, C3HC4 (zinc finger)"/>
    <property type="match status" value="1"/>
</dbReference>
<evidence type="ECO:0000259" key="10">
    <source>
        <dbReference type="PROSITE" id="PS51873"/>
    </source>
</evidence>
<reference evidence="11" key="1">
    <citation type="submission" date="2021-02" db="EMBL/GenBank/DDBJ databases">
        <authorList>
            <person name="Nowell W R."/>
        </authorList>
    </citation>
    <scope>NUCLEOTIDE SEQUENCE</scope>
    <source>
        <strain evidence="11">Ploen Becks lab</strain>
    </source>
</reference>
<dbReference type="GO" id="GO:0043161">
    <property type="term" value="P:proteasome-mediated ubiquitin-dependent protein catabolic process"/>
    <property type="evidence" value="ECO:0007669"/>
    <property type="project" value="TreeGrafter"/>
</dbReference>
<dbReference type="PROSITE" id="PS51873">
    <property type="entry name" value="TRIAD"/>
    <property type="match status" value="1"/>
</dbReference>
<dbReference type="InterPro" id="IPR047557">
    <property type="entry name" value="Rcat_RBR_HOIL1"/>
</dbReference>
<dbReference type="InterPro" id="IPR001841">
    <property type="entry name" value="Znf_RING"/>
</dbReference>
<keyword evidence="4" id="KW-0677">Repeat</keyword>
<dbReference type="SUPFAM" id="SSF57850">
    <property type="entry name" value="RING/U-box"/>
    <property type="match status" value="3"/>
</dbReference>
<dbReference type="Gene3D" id="1.20.120.1750">
    <property type="match status" value="1"/>
</dbReference>
<organism evidence="11 12">
    <name type="scientific">Brachionus calyciflorus</name>
    <dbReference type="NCBI Taxonomy" id="104777"/>
    <lineage>
        <taxon>Eukaryota</taxon>
        <taxon>Metazoa</taxon>
        <taxon>Spiralia</taxon>
        <taxon>Gnathifera</taxon>
        <taxon>Rotifera</taxon>
        <taxon>Eurotatoria</taxon>
        <taxon>Monogononta</taxon>
        <taxon>Pseudotrocha</taxon>
        <taxon>Ploima</taxon>
        <taxon>Brachionidae</taxon>
        <taxon>Brachionus</taxon>
    </lineage>
</organism>
<keyword evidence="12" id="KW-1185">Reference proteome</keyword>
<dbReference type="InterPro" id="IPR018957">
    <property type="entry name" value="Znf_C3HC4_RING-type"/>
</dbReference>
<dbReference type="CDD" id="cd20358">
    <property type="entry name" value="Rcat_RBR_HOIL1"/>
    <property type="match status" value="1"/>
</dbReference>
<evidence type="ECO:0000256" key="5">
    <source>
        <dbReference type="ARBA" id="ARBA00022771"/>
    </source>
</evidence>
<dbReference type="InterPro" id="IPR051628">
    <property type="entry name" value="LUBAC_E3_Ligases"/>
</dbReference>
<evidence type="ECO:0000313" key="12">
    <source>
        <dbReference type="Proteomes" id="UP000663879"/>
    </source>
</evidence>
<evidence type="ECO:0000313" key="11">
    <source>
        <dbReference type="EMBL" id="CAF0737046.1"/>
    </source>
</evidence>
<evidence type="ECO:0000256" key="7">
    <source>
        <dbReference type="ARBA" id="ARBA00022833"/>
    </source>
</evidence>
<evidence type="ECO:0000256" key="4">
    <source>
        <dbReference type="ARBA" id="ARBA00022737"/>
    </source>
</evidence>
<dbReference type="SMART" id="SM00184">
    <property type="entry name" value="RING"/>
    <property type="match status" value="1"/>
</dbReference>
<dbReference type="CDD" id="cd20345">
    <property type="entry name" value="BRcat_RBR_HOIL1"/>
    <property type="match status" value="1"/>
</dbReference>
<dbReference type="InterPro" id="IPR044066">
    <property type="entry name" value="TRIAD_supradom"/>
</dbReference>
<dbReference type="PANTHER" id="PTHR22770">
    <property type="entry name" value="UBIQUITIN CONJUGATING ENZYME 7 INTERACTING PROTEIN-RELATED"/>
    <property type="match status" value="1"/>
</dbReference>
<dbReference type="GO" id="GO:0008270">
    <property type="term" value="F:zinc ion binding"/>
    <property type="evidence" value="ECO:0007669"/>
    <property type="project" value="UniProtKB-KW"/>
</dbReference>
<dbReference type="InterPro" id="IPR013083">
    <property type="entry name" value="Znf_RING/FYVE/PHD"/>
</dbReference>
<keyword evidence="3" id="KW-0479">Metal-binding</keyword>
<dbReference type="AlphaFoldDB" id="A0A813NIM7"/>
<sequence>MNSINLFDSLKIYRIDLVDNHLKKFNLISENGFLEIQTNDDSENLNVFLFSIESSSRLTYLNCRLDQLDLKLLTSSQNRIEFIKLDKNLKWGYSVDFLDINKRNEFQQLVKNLDEIFLISSKIRPANDEIIEMDGDFNESNIDLKSLEELCYQFQNSVRNGEIEQSVIFAKELARRKAIVEINFKKDEITQINNQETLNRVVVYLDNGDKNSSKKLDLLLPANQFTVMDLKVQISAYFRIKPEDQILVLNDFNASDVDLIDAYRVDRPITSSNKDNSNDFFAIIYLKSQNAEIDNLISNAKDQNQENDQKCALDNYSELTAYYNQDINENFEPFDCDICLEKNIAGSQGVILKECLHVFCKDCLRDYINHSDEPIIKCPFNKDYKCEYALLDREIRALITSEDYTKYEMKSLRISEASMLNTFHCKTLDCIGFCISEDNLNFFYCPVCDKVNCLSCNVIHMGKTCKEYQDDIKLKTIHDKNELRDNEALQNLIAQRKAMYCPGCKIVVTKQEGCDWLQCSMCKIEICWATRGPRWGPGGHGDTSGGCKCSFLAGKLCHPNCGNCH</sequence>
<dbReference type="EMBL" id="CAJNOC010000273">
    <property type="protein sequence ID" value="CAF0737046.1"/>
    <property type="molecule type" value="Genomic_DNA"/>
</dbReference>